<accession>A0A0C1R5I3</accession>
<dbReference type="Proteomes" id="UP000031366">
    <property type="component" value="Unassembled WGS sequence"/>
</dbReference>
<comment type="caution">
    <text evidence="1">The sequence shown here is derived from an EMBL/GenBank/DDBJ whole genome shotgun (WGS) entry which is preliminary data.</text>
</comment>
<evidence type="ECO:0008006" key="3">
    <source>
        <dbReference type="Google" id="ProtNLM"/>
    </source>
</evidence>
<name>A0A0C1R5I3_9CLOT</name>
<gene>
    <name evidence="1" type="ORF">U732_2448</name>
</gene>
<dbReference type="AlphaFoldDB" id="A0A0C1R5I3"/>
<dbReference type="InterPro" id="IPR036593">
    <property type="entry name" value="CPE0013-like_sf"/>
</dbReference>
<dbReference type="Gene3D" id="3.10.530.10">
    <property type="entry name" value="CPE0013-like"/>
    <property type="match status" value="1"/>
</dbReference>
<dbReference type="OrthoDB" id="9811531at2"/>
<dbReference type="EMBL" id="AYSO01000018">
    <property type="protein sequence ID" value="KIE45746.1"/>
    <property type="molecule type" value="Genomic_DNA"/>
</dbReference>
<dbReference type="PANTHER" id="PTHR39450:SF1">
    <property type="entry name" value="DUF1667 DOMAIN-CONTAINING PROTEIN"/>
    <property type="match status" value="1"/>
</dbReference>
<proteinExistence type="predicted"/>
<protein>
    <recommendedName>
        <fullName evidence="3">Molybdopterin oxidoreductase</fullName>
    </recommendedName>
</protein>
<dbReference type="STRING" id="29341.RSJ17_02660"/>
<evidence type="ECO:0000313" key="1">
    <source>
        <dbReference type="EMBL" id="KIE45746.1"/>
    </source>
</evidence>
<dbReference type="SUPFAM" id="SSF160148">
    <property type="entry name" value="CPE0013-like"/>
    <property type="match status" value="1"/>
</dbReference>
<dbReference type="PANTHER" id="PTHR39450">
    <property type="entry name" value="MOLYBDOPTERIN OXIDOREDUCTASE, 4FE-4S CLUSTER-BINDING SUBUNIT"/>
    <property type="match status" value="1"/>
</dbReference>
<dbReference type="InterPro" id="IPR012460">
    <property type="entry name" value="DUF1667"/>
</dbReference>
<dbReference type="Pfam" id="PF07892">
    <property type="entry name" value="DUF1667"/>
    <property type="match status" value="1"/>
</dbReference>
<reference evidence="1 2" key="1">
    <citation type="journal article" date="2015" name="Infect. Genet. Evol.">
        <title>Genomic sequences of six botulinum neurotoxin-producing strains representing three clostridial species illustrate the mobility and diversity of botulinum neurotoxin genes.</title>
        <authorList>
            <person name="Smith T.J."/>
            <person name="Hill K.K."/>
            <person name="Xie G."/>
            <person name="Foley B.T."/>
            <person name="Williamson C.H."/>
            <person name="Foster J.T."/>
            <person name="Johnson S.L."/>
            <person name="Chertkov O."/>
            <person name="Teshima H."/>
            <person name="Gibbons H.S."/>
            <person name="Johnsky L.A."/>
            <person name="Karavis M.A."/>
            <person name="Smith L.A."/>
        </authorList>
    </citation>
    <scope>NUCLEOTIDE SEQUENCE [LARGE SCALE GENOMIC DNA]</scope>
    <source>
        <strain evidence="1 2">CDC 2741</strain>
    </source>
</reference>
<organism evidence="1 2">
    <name type="scientific">Clostridium argentinense CDC 2741</name>
    <dbReference type="NCBI Taxonomy" id="1418104"/>
    <lineage>
        <taxon>Bacteria</taxon>
        <taxon>Bacillati</taxon>
        <taxon>Bacillota</taxon>
        <taxon>Clostridia</taxon>
        <taxon>Eubacteriales</taxon>
        <taxon>Clostridiaceae</taxon>
        <taxon>Clostridium</taxon>
    </lineage>
</organism>
<sequence length="115" mass="12522">MTKELICIVCPRGCHLEVDVDNDYKVSGNLCPRGAEYGVKELTSPTRVVTSTVKIKGGIHNRLPVKTNGAIPKDLNFQCMKLLDDIEVSSPIKVGDIIIENVLGTGIDLIATRNM</sequence>
<dbReference type="RefSeq" id="WP_039634808.1">
    <property type="nucleotide sequence ID" value="NZ_AYSO01000018.1"/>
</dbReference>
<keyword evidence="2" id="KW-1185">Reference proteome</keyword>
<evidence type="ECO:0000313" key="2">
    <source>
        <dbReference type="Proteomes" id="UP000031366"/>
    </source>
</evidence>